<organism evidence="1 2">
    <name type="scientific">Colwellia psychrerythraea</name>
    <name type="common">Vibrio psychroerythus</name>
    <dbReference type="NCBI Taxonomy" id="28229"/>
    <lineage>
        <taxon>Bacteria</taxon>
        <taxon>Pseudomonadati</taxon>
        <taxon>Pseudomonadota</taxon>
        <taxon>Gammaproteobacteria</taxon>
        <taxon>Alteromonadales</taxon>
        <taxon>Colwelliaceae</taxon>
        <taxon>Colwellia</taxon>
    </lineage>
</organism>
<protein>
    <recommendedName>
        <fullName evidence="3">Solute-binding protein family 3/N-terminal domain-containing protein</fullName>
    </recommendedName>
</protein>
<dbReference type="OrthoDB" id="5452199at2"/>
<dbReference type="SUPFAM" id="SSF53850">
    <property type="entry name" value="Periplasmic binding protein-like II"/>
    <property type="match status" value="1"/>
</dbReference>
<sequence length="296" mass="33529" precursor="true">MHLKSTILISFLFIFVQPTYAQIPPTITVPITLGLLPSQSKIFNSNGKLIKNCGEGLTVDKTWQRVKLEFYILCEALHLGGITPEFTFIHYPNHKRLYLQSLKGEVTIPSVSLWESYLAKDIFYTTLPLLDKSQFELGIYMLPSKVLKADIKSLKDLRKYSAVTHIAWKLDITTLQEMEVDIATTISYVNLYRMVHANRADFTLAAFANNPTMQQTIGNISLLPVKGIKILIPDARVFAIYKQWPQATLILNSLQKGLKILRNTGKLAQYYQTIGVINPAVKNWKVLCCNALKPPE</sequence>
<dbReference type="EMBL" id="JQED01000047">
    <property type="protein sequence ID" value="KGJ88285.1"/>
    <property type="molecule type" value="Genomic_DNA"/>
</dbReference>
<proteinExistence type="predicted"/>
<evidence type="ECO:0000313" key="2">
    <source>
        <dbReference type="Proteomes" id="UP000029843"/>
    </source>
</evidence>
<evidence type="ECO:0008006" key="3">
    <source>
        <dbReference type="Google" id="ProtNLM"/>
    </source>
</evidence>
<name>A0A099KD85_COLPS</name>
<gene>
    <name evidence="1" type="ORF">ND2E_4121</name>
</gene>
<dbReference type="PATRIC" id="fig|28229.4.peg.3459"/>
<evidence type="ECO:0000313" key="1">
    <source>
        <dbReference type="EMBL" id="KGJ88285.1"/>
    </source>
</evidence>
<dbReference type="Proteomes" id="UP000029843">
    <property type="component" value="Unassembled WGS sequence"/>
</dbReference>
<reference evidence="1 2" key="1">
    <citation type="submission" date="2014-08" db="EMBL/GenBank/DDBJ databases">
        <title>Genomic and Phenotypic Diversity of Colwellia psychrerythraea strains from Disparate Marine Basins.</title>
        <authorList>
            <person name="Techtmann S.M."/>
            <person name="Stelling S.C."/>
            <person name="Utturkar S.M."/>
            <person name="Alshibli N."/>
            <person name="Harris A."/>
            <person name="Brown S.D."/>
            <person name="Hazen T.C."/>
        </authorList>
    </citation>
    <scope>NUCLEOTIDE SEQUENCE [LARGE SCALE GENOMIC DNA]</scope>
    <source>
        <strain evidence="1 2">ND2E</strain>
    </source>
</reference>
<dbReference type="AlphaFoldDB" id="A0A099KD85"/>
<dbReference type="RefSeq" id="WP_033095114.1">
    <property type="nucleotide sequence ID" value="NZ_JQED01000047.1"/>
</dbReference>
<comment type="caution">
    <text evidence="1">The sequence shown here is derived from an EMBL/GenBank/DDBJ whole genome shotgun (WGS) entry which is preliminary data.</text>
</comment>
<accession>A0A099KD85</accession>